<dbReference type="InterPro" id="IPR031352">
    <property type="entry name" value="SesA"/>
</dbReference>
<dbReference type="EMBL" id="KV407462">
    <property type="protein sequence ID" value="KZF20821.1"/>
    <property type="molecule type" value="Genomic_DNA"/>
</dbReference>
<dbReference type="Pfam" id="PF17107">
    <property type="entry name" value="SesA"/>
    <property type="match status" value="1"/>
</dbReference>
<dbReference type="GeneID" id="28898269"/>
<sequence>MDIATGVVGCFGVAVQLIETVDKIQKFLRSLDEVPEDLATINSALTVIRIVLIKIKAVGNICNNDQALLTALPECERAVNFLDSVVKDLERGVDDMHWVQRIRARIKAARREGKLEKLESKLEQAKSTLLLAVKYVNRSPW</sequence>
<dbReference type="AlphaFoldDB" id="A0A165FCG5"/>
<evidence type="ECO:0000313" key="2">
    <source>
        <dbReference type="EMBL" id="KZF20821.1"/>
    </source>
</evidence>
<proteinExistence type="predicted"/>
<accession>A0A165FCG5</accession>
<evidence type="ECO:0000313" key="3">
    <source>
        <dbReference type="Proteomes" id="UP000076632"/>
    </source>
</evidence>
<dbReference type="InParanoid" id="A0A165FCG5"/>
<evidence type="ECO:0000259" key="1">
    <source>
        <dbReference type="Pfam" id="PF17107"/>
    </source>
</evidence>
<dbReference type="Proteomes" id="UP000076632">
    <property type="component" value="Unassembled WGS sequence"/>
</dbReference>
<name>A0A165FCG5_XYLHT</name>
<keyword evidence="3" id="KW-1185">Reference proteome</keyword>
<organism evidence="2 3">
    <name type="scientific">Xylona heveae (strain CBS 132557 / TC161)</name>
    <dbReference type="NCBI Taxonomy" id="1328760"/>
    <lineage>
        <taxon>Eukaryota</taxon>
        <taxon>Fungi</taxon>
        <taxon>Dikarya</taxon>
        <taxon>Ascomycota</taxon>
        <taxon>Pezizomycotina</taxon>
        <taxon>Xylonomycetes</taxon>
        <taxon>Xylonales</taxon>
        <taxon>Xylonaceae</taxon>
        <taxon>Xylona</taxon>
    </lineage>
</organism>
<feature type="domain" description="NACHT-NTPase and P-loop NTPases N-terminal" evidence="1">
    <location>
        <begin position="14"/>
        <end position="126"/>
    </location>
</feature>
<protein>
    <recommendedName>
        <fullName evidence="1">NACHT-NTPase and P-loop NTPases N-terminal domain-containing protein</fullName>
    </recommendedName>
</protein>
<dbReference type="OrthoDB" id="3200163at2759"/>
<gene>
    <name evidence="2" type="ORF">L228DRAFT_249636</name>
</gene>
<reference evidence="2 3" key="1">
    <citation type="journal article" date="2016" name="Fungal Biol.">
        <title>The genome of Xylona heveae provides a window into fungal endophytism.</title>
        <authorList>
            <person name="Gazis R."/>
            <person name="Kuo A."/>
            <person name="Riley R."/>
            <person name="LaButti K."/>
            <person name="Lipzen A."/>
            <person name="Lin J."/>
            <person name="Amirebrahimi M."/>
            <person name="Hesse C.N."/>
            <person name="Spatafora J.W."/>
            <person name="Henrissat B."/>
            <person name="Hainaut M."/>
            <person name="Grigoriev I.V."/>
            <person name="Hibbett D.S."/>
        </authorList>
    </citation>
    <scope>NUCLEOTIDE SEQUENCE [LARGE SCALE GENOMIC DNA]</scope>
    <source>
        <strain evidence="2 3">TC161</strain>
    </source>
</reference>
<dbReference type="OMA" id="EIQRCEE"/>
<dbReference type="RefSeq" id="XP_018186376.1">
    <property type="nucleotide sequence ID" value="XM_018333132.1"/>
</dbReference>